<proteinExistence type="predicted"/>
<dbReference type="PANTHER" id="PTHR34129">
    <property type="entry name" value="BLR1139 PROTEIN"/>
    <property type="match status" value="1"/>
</dbReference>
<name>A0A7S2Y1U0_9STRA</name>
<dbReference type="SUPFAM" id="SSF56399">
    <property type="entry name" value="ADP-ribosylation"/>
    <property type="match status" value="1"/>
</dbReference>
<reference evidence="1" key="1">
    <citation type="submission" date="2021-01" db="EMBL/GenBank/DDBJ databases">
        <authorList>
            <person name="Corre E."/>
            <person name="Pelletier E."/>
            <person name="Niang G."/>
            <person name="Scheremetjew M."/>
            <person name="Finn R."/>
            <person name="Kale V."/>
            <person name="Holt S."/>
            <person name="Cochrane G."/>
            <person name="Meng A."/>
            <person name="Brown T."/>
            <person name="Cohen L."/>
        </authorList>
    </citation>
    <scope>NUCLEOTIDE SEQUENCE</scope>
    <source>
        <strain evidence="1">CCMP1661</strain>
    </source>
</reference>
<gene>
    <name evidence="1" type="ORF">FJAP1339_LOCUS7025</name>
</gene>
<dbReference type="Gene3D" id="3.20.170.20">
    <property type="entry name" value="Protein of unknown function DUF952"/>
    <property type="match status" value="1"/>
</dbReference>
<dbReference type="InterPro" id="IPR009297">
    <property type="entry name" value="DUF952"/>
</dbReference>
<accession>A0A7S2Y1U0</accession>
<organism evidence="1">
    <name type="scientific">Fibrocapsa japonica</name>
    <dbReference type="NCBI Taxonomy" id="94617"/>
    <lineage>
        <taxon>Eukaryota</taxon>
        <taxon>Sar</taxon>
        <taxon>Stramenopiles</taxon>
        <taxon>Ochrophyta</taxon>
        <taxon>Raphidophyceae</taxon>
        <taxon>Chattonellales</taxon>
        <taxon>Chattonellaceae</taxon>
        <taxon>Fibrocapsa</taxon>
    </lineage>
</organism>
<dbReference type="AlphaFoldDB" id="A0A7S2Y1U0"/>
<dbReference type="EMBL" id="HBHR01014193">
    <property type="protein sequence ID" value="CAD9865473.1"/>
    <property type="molecule type" value="Transcribed_RNA"/>
</dbReference>
<evidence type="ECO:0000313" key="1">
    <source>
        <dbReference type="EMBL" id="CAD9865473.1"/>
    </source>
</evidence>
<dbReference type="PANTHER" id="PTHR34129:SF1">
    <property type="entry name" value="DUF952 DOMAIN-CONTAINING PROTEIN"/>
    <property type="match status" value="1"/>
</dbReference>
<evidence type="ECO:0008006" key="2">
    <source>
        <dbReference type="Google" id="ProtNLM"/>
    </source>
</evidence>
<dbReference type="Pfam" id="PF06108">
    <property type="entry name" value="DUF952"/>
    <property type="match status" value="1"/>
</dbReference>
<protein>
    <recommendedName>
        <fullName evidence="2">DUF952 domain-containing protein</fullName>
    </recommendedName>
</protein>
<sequence>MNVKVVKVVSEGSNMVLIYHLAEAELWDSSCKSNTPYFPPTYEMDGFIHATKELKTLNGIANHFYKDSLKDYILLEIDTDKLEVEVKFEAPADVGHKSSDGVDTTELFPHIFGPLHNGPAIARVLPVIREEDGSFANFEES</sequence>